<dbReference type="PANTHER" id="PTHR35007:SF1">
    <property type="entry name" value="PILUS ASSEMBLY PROTEIN"/>
    <property type="match status" value="1"/>
</dbReference>
<comment type="caution">
    <text evidence="7">The sequence shown here is derived from an EMBL/GenBank/DDBJ whole genome shotgun (WGS) entry which is preliminary data.</text>
</comment>
<keyword evidence="4" id="KW-1133">Transmembrane helix</keyword>
<dbReference type="Proteomes" id="UP000281915">
    <property type="component" value="Unassembled WGS sequence"/>
</dbReference>
<evidence type="ECO:0000313" key="7">
    <source>
        <dbReference type="EMBL" id="RNB77179.1"/>
    </source>
</evidence>
<dbReference type="InterPro" id="IPR042094">
    <property type="entry name" value="T2SS_GspF_sf"/>
</dbReference>
<accession>A0A3M8CNM8</accession>
<evidence type="ECO:0000256" key="2">
    <source>
        <dbReference type="ARBA" id="ARBA00022475"/>
    </source>
</evidence>
<dbReference type="EMBL" id="RHHT01000032">
    <property type="protein sequence ID" value="RNB77179.1"/>
    <property type="molecule type" value="Genomic_DNA"/>
</dbReference>
<dbReference type="Gene3D" id="1.20.81.30">
    <property type="entry name" value="Type II secretion system (T2SS), domain F"/>
    <property type="match status" value="1"/>
</dbReference>
<evidence type="ECO:0000256" key="1">
    <source>
        <dbReference type="ARBA" id="ARBA00004651"/>
    </source>
</evidence>
<organism evidence="7 8">
    <name type="scientific">Brevibacillus panacihumi</name>
    <dbReference type="NCBI Taxonomy" id="497735"/>
    <lineage>
        <taxon>Bacteria</taxon>
        <taxon>Bacillati</taxon>
        <taxon>Bacillota</taxon>
        <taxon>Bacilli</taxon>
        <taxon>Bacillales</taxon>
        <taxon>Paenibacillaceae</taxon>
        <taxon>Brevibacillus</taxon>
    </lineage>
</organism>
<dbReference type="PANTHER" id="PTHR35007">
    <property type="entry name" value="INTEGRAL MEMBRANE PROTEIN-RELATED"/>
    <property type="match status" value="1"/>
</dbReference>
<gene>
    <name evidence="7" type="ORF">EDM58_16280</name>
</gene>
<protein>
    <recommendedName>
        <fullName evidence="6">Type II secretion system protein GspF domain-containing protein</fullName>
    </recommendedName>
</protein>
<sequence>MSISILFSLSVLLGIWGIYEYLGYRAKKTEWKKRAEEWYDVKAQRRSFLSDWGDRFDRTPHAQEIQGKLIKANISLAPSEYYGIMLIGSFGLAFFLNNVVGLKFPYNLLIGAASMYLIQNLLFIIRRNKYQERMNDQLSDVCRLLANSLRAGLTLTQGIELVAREIPQPAGMEFKRMARELQLGVGFDKALMDMEKRIPTRDFRIFAATLYIQRRAGGNLSEVLQEMAETLEDRRIVNQEIKTMTAEQRYVSILVPIMPIALVLMMNTINKGFIDPLFSGFGLVLLGVFIVGTILSYVLVKKVTNIKV</sequence>
<dbReference type="InterPro" id="IPR018076">
    <property type="entry name" value="T2SS_GspF_dom"/>
</dbReference>
<reference evidence="7 8" key="1">
    <citation type="submission" date="2018-10" db="EMBL/GenBank/DDBJ databases">
        <title>Phylogenomics of Brevibacillus.</title>
        <authorList>
            <person name="Dunlap C."/>
        </authorList>
    </citation>
    <scope>NUCLEOTIDE SEQUENCE [LARGE SCALE GENOMIC DNA]</scope>
    <source>
        <strain evidence="7 8">JCM 15085</strain>
    </source>
</reference>
<evidence type="ECO:0000256" key="5">
    <source>
        <dbReference type="ARBA" id="ARBA00023136"/>
    </source>
</evidence>
<evidence type="ECO:0000259" key="6">
    <source>
        <dbReference type="Pfam" id="PF00482"/>
    </source>
</evidence>
<keyword evidence="2" id="KW-1003">Cell membrane</keyword>
<keyword evidence="5" id="KW-0472">Membrane</keyword>
<evidence type="ECO:0000313" key="8">
    <source>
        <dbReference type="Proteomes" id="UP000281915"/>
    </source>
</evidence>
<keyword evidence="3" id="KW-0812">Transmembrane</keyword>
<dbReference type="GO" id="GO:0005886">
    <property type="term" value="C:plasma membrane"/>
    <property type="evidence" value="ECO:0007669"/>
    <property type="project" value="UniProtKB-SubCell"/>
</dbReference>
<dbReference type="RefSeq" id="WP_122914281.1">
    <property type="nucleotide sequence ID" value="NZ_JBNNOX010000008.1"/>
</dbReference>
<feature type="domain" description="Type II secretion system protein GspF" evidence="6">
    <location>
        <begin position="142"/>
        <end position="266"/>
    </location>
</feature>
<evidence type="ECO:0000256" key="4">
    <source>
        <dbReference type="ARBA" id="ARBA00022989"/>
    </source>
</evidence>
<dbReference type="Pfam" id="PF00482">
    <property type="entry name" value="T2SSF"/>
    <property type="match status" value="1"/>
</dbReference>
<proteinExistence type="predicted"/>
<comment type="subcellular location">
    <subcellularLocation>
        <location evidence="1">Cell membrane</location>
        <topology evidence="1">Multi-pass membrane protein</topology>
    </subcellularLocation>
</comment>
<name>A0A3M8CNM8_9BACL</name>
<dbReference type="AlphaFoldDB" id="A0A3M8CNM8"/>
<evidence type="ECO:0000256" key="3">
    <source>
        <dbReference type="ARBA" id="ARBA00022692"/>
    </source>
</evidence>